<name>A0A081PDC1_9SPHI</name>
<dbReference type="InterPro" id="IPR006439">
    <property type="entry name" value="HAD-SF_hydro_IA"/>
</dbReference>
<dbReference type="eggNOG" id="COG1011">
    <property type="taxonomic scope" value="Bacteria"/>
</dbReference>
<dbReference type="EMBL" id="JNFF01000110">
    <property type="protein sequence ID" value="KEQ28694.1"/>
    <property type="molecule type" value="Genomic_DNA"/>
</dbReference>
<organism evidence="1 2">
    <name type="scientific">Pedobacter antarcticus 4BY</name>
    <dbReference type="NCBI Taxonomy" id="1358423"/>
    <lineage>
        <taxon>Bacteria</taxon>
        <taxon>Pseudomonadati</taxon>
        <taxon>Bacteroidota</taxon>
        <taxon>Sphingobacteriia</taxon>
        <taxon>Sphingobacteriales</taxon>
        <taxon>Sphingobacteriaceae</taxon>
        <taxon>Pedobacter</taxon>
    </lineage>
</organism>
<gene>
    <name evidence="1" type="ORF">N180_04695</name>
</gene>
<sequence>MQKIKNIIFDYGNVIFEIDFRIAQNALAQLGIPDVDTFFGHKGHNNLFDLLETGAITTAEFRDGIRSAAQKNGLSDQEIDAAWNSLLIGVKPQTQDVLLQVKEKYRTFLLSNTNQIHFDYIMQYLQDEFQVPDNSHLFEKAYYSHEMKLRKPHVEIFQQVLQENNLEPAETLFIDDSPQHLVGAKAAGLHTLLMTENPANLGSFLKNNGINF</sequence>
<dbReference type="SUPFAM" id="SSF56784">
    <property type="entry name" value="HAD-like"/>
    <property type="match status" value="1"/>
</dbReference>
<accession>A0A081PDC1</accession>
<dbReference type="InterPro" id="IPR036412">
    <property type="entry name" value="HAD-like_sf"/>
</dbReference>
<evidence type="ECO:0000313" key="2">
    <source>
        <dbReference type="Proteomes" id="UP000028007"/>
    </source>
</evidence>
<dbReference type="SFLD" id="SFLDS00003">
    <property type="entry name" value="Haloacid_Dehalogenase"/>
    <property type="match status" value="1"/>
</dbReference>
<dbReference type="Pfam" id="PF00702">
    <property type="entry name" value="Hydrolase"/>
    <property type="match status" value="1"/>
</dbReference>
<evidence type="ECO:0000313" key="1">
    <source>
        <dbReference type="EMBL" id="KEQ28694.1"/>
    </source>
</evidence>
<comment type="caution">
    <text evidence="1">The sequence shown here is derived from an EMBL/GenBank/DDBJ whole genome shotgun (WGS) entry which is preliminary data.</text>
</comment>
<dbReference type="PANTHER" id="PTHR43611">
    <property type="entry name" value="ALPHA-D-GLUCOSE 1-PHOSPHATE PHOSPHATASE"/>
    <property type="match status" value="1"/>
</dbReference>
<dbReference type="Gene3D" id="3.40.50.1000">
    <property type="entry name" value="HAD superfamily/HAD-like"/>
    <property type="match status" value="1"/>
</dbReference>
<dbReference type="Proteomes" id="UP000028007">
    <property type="component" value="Unassembled WGS sequence"/>
</dbReference>
<dbReference type="PANTHER" id="PTHR43611:SF3">
    <property type="entry name" value="FLAVIN MONONUCLEOTIDE HYDROLASE 1, CHLOROPLATIC"/>
    <property type="match status" value="1"/>
</dbReference>
<proteinExistence type="predicted"/>
<protein>
    <submittedName>
        <fullName evidence="1">Haloacid dehalogenase</fullName>
    </submittedName>
</protein>
<dbReference type="CDD" id="cd02603">
    <property type="entry name" value="HAD_sEH-N_like"/>
    <property type="match status" value="1"/>
</dbReference>
<dbReference type="AlphaFoldDB" id="A0A081PDC1"/>
<dbReference type="PRINTS" id="PR00413">
    <property type="entry name" value="HADHALOGNASE"/>
</dbReference>
<reference evidence="1 2" key="1">
    <citation type="journal article" date="1992" name="Int. J. Syst. Bacteriol.">
        <title>Sphingobacterium antarcticus sp. nov. a Psychrotrophic Bacterium from the Soils of Schirmacher Oasis, Antarctica.</title>
        <authorList>
            <person name="Shivaji S."/>
            <person name="Ray M.K."/>
            <person name="Rao N.S."/>
            <person name="Saiserr L."/>
            <person name="Jagannadham M.V."/>
            <person name="Kumar G.S."/>
            <person name="Reddy G."/>
            <person name="Bhargava P.M."/>
        </authorList>
    </citation>
    <scope>NUCLEOTIDE SEQUENCE [LARGE SCALE GENOMIC DNA]</scope>
    <source>
        <strain evidence="1 2">4BY</strain>
    </source>
</reference>
<dbReference type="Gene3D" id="1.10.150.240">
    <property type="entry name" value="Putative phosphatase, domain 2"/>
    <property type="match status" value="1"/>
</dbReference>
<dbReference type="RefSeq" id="WP_170844846.1">
    <property type="nucleotide sequence ID" value="NZ_JNFF01000110.1"/>
</dbReference>
<dbReference type="SFLD" id="SFLDG01129">
    <property type="entry name" value="C1.5:_HAD__Beta-PGM__Phosphata"/>
    <property type="match status" value="1"/>
</dbReference>
<dbReference type="InterPro" id="IPR023214">
    <property type="entry name" value="HAD_sf"/>
</dbReference>
<dbReference type="NCBIfam" id="TIGR01509">
    <property type="entry name" value="HAD-SF-IA-v3"/>
    <property type="match status" value="1"/>
</dbReference>
<dbReference type="InterPro" id="IPR023198">
    <property type="entry name" value="PGP-like_dom2"/>
</dbReference>
<keyword evidence="2" id="KW-1185">Reference proteome</keyword>